<evidence type="ECO:0000313" key="1">
    <source>
        <dbReference type="EMBL" id="CAD7084192.1"/>
    </source>
</evidence>
<dbReference type="InParanoid" id="A0A7R8UNP8"/>
<proteinExistence type="predicted"/>
<dbReference type="AlphaFoldDB" id="A0A7R8UNP8"/>
<keyword evidence="2" id="KW-1185">Reference proteome</keyword>
<sequence>MPYYTSETTFNGFKRRKNLCPRKYILKIGLDNTESKEDSEVKTRRIELYSGLDGLYVNKTNLDGLCSVTGKPTIRYELI</sequence>
<gene>
    <name evidence="1" type="ORF">HERILL_LOCUS7103</name>
</gene>
<organism evidence="1 2">
    <name type="scientific">Hermetia illucens</name>
    <name type="common">Black soldier fly</name>
    <dbReference type="NCBI Taxonomy" id="343691"/>
    <lineage>
        <taxon>Eukaryota</taxon>
        <taxon>Metazoa</taxon>
        <taxon>Ecdysozoa</taxon>
        <taxon>Arthropoda</taxon>
        <taxon>Hexapoda</taxon>
        <taxon>Insecta</taxon>
        <taxon>Pterygota</taxon>
        <taxon>Neoptera</taxon>
        <taxon>Endopterygota</taxon>
        <taxon>Diptera</taxon>
        <taxon>Brachycera</taxon>
        <taxon>Stratiomyomorpha</taxon>
        <taxon>Stratiomyidae</taxon>
        <taxon>Hermetiinae</taxon>
        <taxon>Hermetia</taxon>
    </lineage>
</organism>
<reference evidence="1 2" key="1">
    <citation type="submission" date="2020-11" db="EMBL/GenBank/DDBJ databases">
        <authorList>
            <person name="Wallbank WR R."/>
            <person name="Pardo Diaz C."/>
            <person name="Kozak K."/>
            <person name="Martin S."/>
            <person name="Jiggins C."/>
            <person name="Moest M."/>
            <person name="Warren A I."/>
            <person name="Generalovic N T."/>
            <person name="Byers J.R.P. K."/>
            <person name="Montejo-Kovacevich G."/>
            <person name="Yen C E."/>
        </authorList>
    </citation>
    <scope>NUCLEOTIDE SEQUENCE [LARGE SCALE GENOMIC DNA]</scope>
</reference>
<dbReference type="EMBL" id="LR899011">
    <property type="protein sequence ID" value="CAD7084192.1"/>
    <property type="molecule type" value="Genomic_DNA"/>
</dbReference>
<name>A0A7R8UNP8_HERIL</name>
<protein>
    <submittedName>
        <fullName evidence="1">Uncharacterized protein</fullName>
    </submittedName>
</protein>
<dbReference type="Proteomes" id="UP000594454">
    <property type="component" value="Chromosome 3"/>
</dbReference>
<evidence type="ECO:0000313" key="2">
    <source>
        <dbReference type="Proteomes" id="UP000594454"/>
    </source>
</evidence>
<accession>A0A7R8UNP8</accession>